<dbReference type="AlphaFoldDB" id="A0AA36I0Q5"/>
<reference evidence="2" key="1">
    <citation type="submission" date="2023-08" db="EMBL/GenBank/DDBJ databases">
        <authorList>
            <person name="Chen Y."/>
            <person name="Shah S."/>
            <person name="Dougan E. K."/>
            <person name="Thang M."/>
            <person name="Chan C."/>
        </authorList>
    </citation>
    <scope>NUCLEOTIDE SEQUENCE</scope>
</reference>
<feature type="compositionally biased region" description="Pro residues" evidence="1">
    <location>
        <begin position="351"/>
        <end position="367"/>
    </location>
</feature>
<evidence type="ECO:0000313" key="3">
    <source>
        <dbReference type="Proteomes" id="UP001178507"/>
    </source>
</evidence>
<dbReference type="Proteomes" id="UP001178507">
    <property type="component" value="Unassembled WGS sequence"/>
</dbReference>
<keyword evidence="3" id="KW-1185">Reference proteome</keyword>
<feature type="non-terminal residue" evidence="2">
    <location>
        <position position="1"/>
    </location>
</feature>
<gene>
    <name evidence="2" type="ORF">EVOR1521_LOCUS6652</name>
</gene>
<evidence type="ECO:0000313" key="2">
    <source>
        <dbReference type="EMBL" id="CAJ1377979.1"/>
    </source>
</evidence>
<accession>A0AA36I0Q5</accession>
<sequence length="498" mass="55108">EHQWVTIRGPVSERTAVGGDWHILPHMQTRDAWKSRMGSRAQALSNFLERRQVSIDSCFVCSRNGAGPPSCWATHIAAPTHFKEMGRVCQDGVSIDILREDMWESWRVPRGAIAFNHADGVVIMCKGAPTVLPGQNGATLPSQMQPPMAACVPPSQMLPMQPMPWQQVPPACAPAVSPMGGPPQGSLGVLDMCPEPNKWYKLLPPVGDPQKQGGDFNCCHWLQSRAGWKKSMKDPVQKLEDILTRYQIYPSCNFCPNVGDFAGHLPADKHFKNLCCQLQPGEDIRRIATAPGWTQQWNVPGGGVKWFHLHGQIAIYKGSQPTCESVFPLHPSQQALPAPGPTATGQLPAPRTGPTPHPPLPAPCPAPSPCQCHSAAPQAYPAAAAEMSASHWVWQNSWVRNLEELVEELTDLQPPTEELTCDICEVDLQVPQDLETHLASPHHFQNLLRKAGFGRQRWACRSLLQQQFSCRGAKMILDHWSLNWKTERQFAEADIEDV</sequence>
<comment type="caution">
    <text evidence="2">The sequence shown here is derived from an EMBL/GenBank/DDBJ whole genome shotgun (WGS) entry which is preliminary data.</text>
</comment>
<proteinExistence type="predicted"/>
<protein>
    <submittedName>
        <fullName evidence="2">Uncharacterized protein</fullName>
    </submittedName>
</protein>
<evidence type="ECO:0000256" key="1">
    <source>
        <dbReference type="SAM" id="MobiDB-lite"/>
    </source>
</evidence>
<dbReference type="EMBL" id="CAUJNA010000504">
    <property type="protein sequence ID" value="CAJ1377979.1"/>
    <property type="molecule type" value="Genomic_DNA"/>
</dbReference>
<organism evidence="2 3">
    <name type="scientific">Effrenium voratum</name>
    <dbReference type="NCBI Taxonomy" id="2562239"/>
    <lineage>
        <taxon>Eukaryota</taxon>
        <taxon>Sar</taxon>
        <taxon>Alveolata</taxon>
        <taxon>Dinophyceae</taxon>
        <taxon>Suessiales</taxon>
        <taxon>Symbiodiniaceae</taxon>
        <taxon>Effrenium</taxon>
    </lineage>
</organism>
<feature type="region of interest" description="Disordered" evidence="1">
    <location>
        <begin position="329"/>
        <end position="367"/>
    </location>
</feature>
<name>A0AA36I0Q5_9DINO</name>